<dbReference type="EMBL" id="CACRXK020004452">
    <property type="protein sequence ID" value="CAB4002793.1"/>
    <property type="molecule type" value="Genomic_DNA"/>
</dbReference>
<keyword evidence="3" id="KW-1185">Reference proteome</keyword>
<dbReference type="Proteomes" id="UP001152795">
    <property type="component" value="Unassembled WGS sequence"/>
</dbReference>
<evidence type="ECO:0000313" key="3">
    <source>
        <dbReference type="Proteomes" id="UP001152795"/>
    </source>
</evidence>
<feature type="compositionally biased region" description="Acidic residues" evidence="1">
    <location>
        <begin position="1"/>
        <end position="13"/>
    </location>
</feature>
<feature type="region of interest" description="Disordered" evidence="1">
    <location>
        <begin position="1"/>
        <end position="22"/>
    </location>
</feature>
<evidence type="ECO:0000256" key="1">
    <source>
        <dbReference type="SAM" id="MobiDB-lite"/>
    </source>
</evidence>
<dbReference type="PANTHER" id="PTHR46791:SF13">
    <property type="entry name" value="CLR5 DOMAIN-CONTAINING PROTEIN"/>
    <property type="match status" value="1"/>
</dbReference>
<evidence type="ECO:0000313" key="2">
    <source>
        <dbReference type="EMBL" id="CAB4002793.1"/>
    </source>
</evidence>
<gene>
    <name evidence="2" type="ORF">PACLA_8A018235</name>
</gene>
<reference evidence="2" key="1">
    <citation type="submission" date="2020-04" db="EMBL/GenBank/DDBJ databases">
        <authorList>
            <person name="Alioto T."/>
            <person name="Alioto T."/>
            <person name="Gomez Garrido J."/>
        </authorList>
    </citation>
    <scope>NUCLEOTIDE SEQUENCE</scope>
    <source>
        <strain evidence="2">A484AB</strain>
    </source>
</reference>
<name>A0A6S7HHQ2_PARCT</name>
<dbReference type="OrthoDB" id="6099050at2759"/>
<organism evidence="2 3">
    <name type="scientific">Paramuricea clavata</name>
    <name type="common">Red gorgonian</name>
    <name type="synonym">Violescent sea-whip</name>
    <dbReference type="NCBI Taxonomy" id="317549"/>
    <lineage>
        <taxon>Eukaryota</taxon>
        <taxon>Metazoa</taxon>
        <taxon>Cnidaria</taxon>
        <taxon>Anthozoa</taxon>
        <taxon>Octocorallia</taxon>
        <taxon>Malacalcyonacea</taxon>
        <taxon>Plexauridae</taxon>
        <taxon>Paramuricea</taxon>
    </lineage>
</organism>
<proteinExistence type="predicted"/>
<dbReference type="AlphaFoldDB" id="A0A6S7HHQ2"/>
<protein>
    <submittedName>
        <fullName evidence="2">Uncharacterized protein</fullName>
    </submittedName>
</protein>
<comment type="caution">
    <text evidence="2">The sequence shown here is derived from an EMBL/GenBank/DDBJ whole genome shotgun (WGS) entry which is preliminary data.</text>
</comment>
<sequence length="265" mass="30930">MASGEYDSDDSENEISQRHGDLPQGFEKDLMEFYFTKGFTYKHITLMPEKHHNIDMNERTLKRRLKDYGCSRCGKVDNELETQVRNIIVDEIGNGPDSLDGYRIMWHILRIRHHINIPRRLVARILREVDPQGVEQRKRSEIHMEALWFGFADQLQTDLDNVKEYWNSHNIRKSSHATVSGGPGHDVFLPEEFGHHDCLRPVSLEKMGELKNRLEGGDEEEDERNISIFEEYFHYVMESNSLNHPLTITEAGVLFEKLVQFACSN</sequence>
<accession>A0A6S7HHQ2</accession>
<dbReference type="PANTHER" id="PTHR46791">
    <property type="entry name" value="EXPRESSED PROTEIN"/>
    <property type="match status" value="1"/>
</dbReference>